<feature type="compositionally biased region" description="Low complexity" evidence="11">
    <location>
        <begin position="750"/>
        <end position="759"/>
    </location>
</feature>
<dbReference type="Gene3D" id="3.55.50.30">
    <property type="match status" value="1"/>
</dbReference>
<dbReference type="OrthoDB" id="9775455at2"/>
<dbReference type="InterPro" id="IPR001775">
    <property type="entry name" value="GspD/PilQ"/>
</dbReference>
<evidence type="ECO:0000313" key="15">
    <source>
        <dbReference type="EMBL" id="GAP67140.1"/>
    </source>
</evidence>
<feature type="compositionally biased region" description="Low complexity" evidence="11">
    <location>
        <begin position="404"/>
        <end position="418"/>
    </location>
</feature>
<comment type="similarity">
    <text evidence="2">Belongs to the bacterial secretin family. GSP D subfamily.</text>
</comment>
<proteinExistence type="inferred from homology"/>
<dbReference type="Pfam" id="PF21305">
    <property type="entry name" value="type_II_gspD_N0"/>
    <property type="match status" value="1"/>
</dbReference>
<name>A0A0K8QQG6_9GAMM</name>
<dbReference type="Pfam" id="PF00263">
    <property type="entry name" value="Secretin"/>
    <property type="match status" value="1"/>
</dbReference>
<dbReference type="RefSeq" id="WP_082306665.1">
    <property type="nucleotide sequence ID" value="NZ_DF970243.1"/>
</dbReference>
<feature type="region of interest" description="Disordered" evidence="11">
    <location>
        <begin position="739"/>
        <end position="759"/>
    </location>
</feature>
<keyword evidence="5" id="KW-0812">Transmembrane</keyword>
<dbReference type="AlphaFoldDB" id="A0A0K8QQG6"/>
<dbReference type="PANTHER" id="PTHR30332:SF25">
    <property type="entry name" value="SECRETIN XPSD"/>
    <property type="match status" value="1"/>
</dbReference>
<dbReference type="Proteomes" id="UP000253740">
    <property type="component" value="Unassembled WGS sequence"/>
</dbReference>
<dbReference type="InterPro" id="IPR004845">
    <property type="entry name" value="T2SS_GspD_CS"/>
</dbReference>
<organism evidence="15">
    <name type="scientific">Mizugakiibacter sediminis</name>
    <dbReference type="NCBI Taxonomy" id="1475481"/>
    <lineage>
        <taxon>Bacteria</taxon>
        <taxon>Pseudomonadati</taxon>
        <taxon>Pseudomonadota</taxon>
        <taxon>Gammaproteobacteria</taxon>
        <taxon>Lysobacterales</taxon>
        <taxon>Rhodanobacteraceae</taxon>
        <taxon>Mizugakiibacter</taxon>
    </lineage>
</organism>
<dbReference type="PROSITE" id="PS51257">
    <property type="entry name" value="PROKAR_LIPOPROTEIN"/>
    <property type="match status" value="1"/>
</dbReference>
<keyword evidence="6" id="KW-0732">Signal</keyword>
<evidence type="ECO:0000256" key="1">
    <source>
        <dbReference type="ARBA" id="ARBA00004442"/>
    </source>
</evidence>
<keyword evidence="8" id="KW-0472">Membrane</keyword>
<dbReference type="InterPro" id="IPR004846">
    <property type="entry name" value="T2SS/T3SS_dom"/>
</dbReference>
<evidence type="ECO:0000313" key="16">
    <source>
        <dbReference type="Proteomes" id="UP000253740"/>
    </source>
</evidence>
<dbReference type="EMBL" id="DF970243">
    <property type="protein sequence ID" value="GAP67140.1"/>
    <property type="molecule type" value="Genomic_DNA"/>
</dbReference>
<dbReference type="PROSITE" id="PS00875">
    <property type="entry name" value="T2SP_D"/>
    <property type="match status" value="1"/>
</dbReference>
<dbReference type="InterPro" id="IPR005644">
    <property type="entry name" value="NolW-like"/>
</dbReference>
<evidence type="ECO:0000256" key="9">
    <source>
        <dbReference type="ARBA" id="ARBA00023237"/>
    </source>
</evidence>
<dbReference type="PANTHER" id="PTHR30332">
    <property type="entry name" value="PROBABLE GENERAL SECRETION PATHWAY PROTEIN D"/>
    <property type="match status" value="1"/>
</dbReference>
<keyword evidence="16" id="KW-1185">Reference proteome</keyword>
<keyword evidence="9" id="KW-0998">Cell outer membrane</keyword>
<dbReference type="PRINTS" id="PR00811">
    <property type="entry name" value="BCTERIALGSPD"/>
</dbReference>
<feature type="domain" description="NolW-like" evidence="13">
    <location>
        <begin position="195"/>
        <end position="255"/>
    </location>
</feature>
<dbReference type="GO" id="GO:0015628">
    <property type="term" value="P:protein secretion by the type II secretion system"/>
    <property type="evidence" value="ECO:0007669"/>
    <property type="project" value="InterPro"/>
</dbReference>
<evidence type="ECO:0000256" key="8">
    <source>
        <dbReference type="ARBA" id="ARBA00023136"/>
    </source>
</evidence>
<reference evidence="15" key="1">
    <citation type="submission" date="2015-08" db="EMBL/GenBank/DDBJ databases">
        <title>Complete DNA Sequence of Pseudomonas syringae pv. actinidiae, the Causal Agent of Kiwifruit Canker Disease.</title>
        <authorList>
            <person name="Rikkerink E.H.A."/>
            <person name="Fineran P.C."/>
        </authorList>
    </citation>
    <scope>NUCLEOTIDE SEQUENCE</scope>
    <source>
        <strain evidence="15">SkMP5</strain>
    </source>
</reference>
<feature type="domain" description="GspD-like N0" evidence="14">
    <location>
        <begin position="99"/>
        <end position="164"/>
    </location>
</feature>
<evidence type="ECO:0000259" key="12">
    <source>
        <dbReference type="Pfam" id="PF00263"/>
    </source>
</evidence>
<feature type="region of interest" description="Disordered" evidence="11">
    <location>
        <begin position="40"/>
        <end position="65"/>
    </location>
</feature>
<comment type="subcellular location">
    <subcellularLocation>
        <location evidence="1 10">Cell outer membrane</location>
    </subcellularLocation>
</comment>
<keyword evidence="3 10" id="KW-0813">Transport</keyword>
<feature type="domain" description="NolW-like" evidence="13">
    <location>
        <begin position="260"/>
        <end position="325"/>
    </location>
</feature>
<dbReference type="GO" id="GO:0015627">
    <property type="term" value="C:type II protein secretion system complex"/>
    <property type="evidence" value="ECO:0007669"/>
    <property type="project" value="InterPro"/>
</dbReference>
<sequence>MNPPRIIRTAALALAVALAGCASTRGPTRDYSLEREAVAGTGATATPLPPPGPLRGEGAEERRAGGADVRLGSGQFVNAPAARPLRPVESAGGGQVVFNFENQPIQAVVKAVLGDLLKVNYSIAPGVQGSVTFATAQPIRSDEVLPVLEMLLSWTDNALVRQNGRYVVLPIKQATSGYLMPGLGAAAPADGFAARLYPLRYISATEMQKLLKPFARPEAFLLVDPARNLLVMAGTPAELASYQRTVQIFDVDWLQGMSVGVYSLQHAQVGDLMPELEKMFGPKGDTPLAGMLRFIPIERTNAIVVISPQPAYLEEMREWIARMDNGGGNDAQLYVYDVKNVKATDLAGYLNAIYNGAAPPQHEAGAGRVGPGLQATSMSGGYDGTGKQGVGAFGQQDTLRPRGATTTAATPVPAAATPGDSGMSFTAVDENNQLLVRCRPGQWSDIQAAIRRLDTVPLQVQIETRILEVQLTGEFRFGVQWYLGGLIGNTDQTGNAPPNGNQYGRRHAGAVGLGGTKYNASTDALFYSFISKDVQGVLRALESTGNTKVLSAPSLVVLNNQEATIQVGDRIPITQTFITSTTVGTTNASGTTTVPAQGEVQYLDTGVILDVIPRVNPGGLVYLDIQQQVSTPGTPNVQGNPPISQRAISTQVAVQSGETVLLGGLIQQNEGVNDSGLPWVSRVPVVGRLFGTTDRTRNRTELLVLITPRVITNSAEARQVTDEYQRKFESLAPLRVEMERIGPPAPPAQPAAKPQDGGP</sequence>
<dbReference type="InterPro" id="IPR038591">
    <property type="entry name" value="NolW-like_sf"/>
</dbReference>
<evidence type="ECO:0000256" key="6">
    <source>
        <dbReference type="ARBA" id="ARBA00022729"/>
    </source>
</evidence>
<dbReference type="InterPro" id="IPR049371">
    <property type="entry name" value="GspD-like_N0"/>
</dbReference>
<accession>A0A0K8QQG6</accession>
<dbReference type="GO" id="GO:0009279">
    <property type="term" value="C:cell outer membrane"/>
    <property type="evidence" value="ECO:0007669"/>
    <property type="project" value="UniProtKB-SubCell"/>
</dbReference>
<evidence type="ECO:0000259" key="14">
    <source>
        <dbReference type="Pfam" id="PF21305"/>
    </source>
</evidence>
<protein>
    <submittedName>
        <fullName evidence="15">General secretion pathway protein D</fullName>
    </submittedName>
</protein>
<dbReference type="InterPro" id="IPR013356">
    <property type="entry name" value="T2SS_GspD"/>
</dbReference>
<evidence type="ECO:0000256" key="3">
    <source>
        <dbReference type="ARBA" id="ARBA00022448"/>
    </source>
</evidence>
<dbReference type="NCBIfam" id="TIGR02517">
    <property type="entry name" value="type_II_gspD"/>
    <property type="match status" value="1"/>
</dbReference>
<gene>
    <name evidence="15" type="ORF">MBSD_n2456</name>
</gene>
<evidence type="ECO:0000259" key="13">
    <source>
        <dbReference type="Pfam" id="PF03958"/>
    </source>
</evidence>
<evidence type="ECO:0000256" key="4">
    <source>
        <dbReference type="ARBA" id="ARBA00022452"/>
    </source>
</evidence>
<dbReference type="Gene3D" id="3.30.1370.120">
    <property type="match status" value="3"/>
</dbReference>
<feature type="domain" description="NolW-like" evidence="13">
    <location>
        <begin position="335"/>
        <end position="457"/>
    </location>
</feature>
<feature type="region of interest" description="Disordered" evidence="11">
    <location>
        <begin position="403"/>
        <end position="422"/>
    </location>
</feature>
<keyword evidence="4" id="KW-1134">Transmembrane beta strand</keyword>
<evidence type="ECO:0000256" key="5">
    <source>
        <dbReference type="ARBA" id="ARBA00022692"/>
    </source>
</evidence>
<evidence type="ECO:0000256" key="10">
    <source>
        <dbReference type="RuleBase" id="RU004004"/>
    </source>
</evidence>
<evidence type="ECO:0000256" key="11">
    <source>
        <dbReference type="SAM" id="MobiDB-lite"/>
    </source>
</evidence>
<feature type="domain" description="Type II/III secretion system secretin-like" evidence="12">
    <location>
        <begin position="540"/>
        <end position="711"/>
    </location>
</feature>
<keyword evidence="7" id="KW-0653">Protein transport</keyword>
<evidence type="ECO:0000256" key="7">
    <source>
        <dbReference type="ARBA" id="ARBA00022927"/>
    </source>
</evidence>
<dbReference type="Pfam" id="PF03958">
    <property type="entry name" value="Secretin_N"/>
    <property type="match status" value="3"/>
</dbReference>
<dbReference type="InterPro" id="IPR050810">
    <property type="entry name" value="Bact_Secretion_Sys_Channel"/>
</dbReference>
<evidence type="ECO:0000256" key="2">
    <source>
        <dbReference type="ARBA" id="ARBA00006980"/>
    </source>
</evidence>